<dbReference type="InterPro" id="IPR035940">
    <property type="entry name" value="CAP_sf"/>
</dbReference>
<accession>A0A5K3FTF2</accession>
<dbReference type="WBParaSite" id="MCU_011520-RA">
    <property type="protein sequence ID" value="MCU_011520-RA"/>
    <property type="gene ID" value="MCU_011520"/>
</dbReference>
<keyword evidence="1" id="KW-0732">Signal</keyword>
<evidence type="ECO:0000256" key="1">
    <source>
        <dbReference type="SAM" id="SignalP"/>
    </source>
</evidence>
<feature type="signal peptide" evidence="1">
    <location>
        <begin position="1"/>
        <end position="16"/>
    </location>
</feature>
<evidence type="ECO:0000259" key="2">
    <source>
        <dbReference type="SMART" id="SM00198"/>
    </source>
</evidence>
<dbReference type="Pfam" id="PF00188">
    <property type="entry name" value="CAP"/>
    <property type="match status" value="1"/>
</dbReference>
<dbReference type="PANTHER" id="PTHR10334">
    <property type="entry name" value="CYSTEINE-RICH SECRETORY PROTEIN-RELATED"/>
    <property type="match status" value="1"/>
</dbReference>
<sequence length="196" mass="22449">MHKTICLLALIGHVLAVVPSLKERADIIEQFTSIREDVTPTASNMTLLTYSAKMEKLAKTWVARCVRWYPTLSKYPEFDGTGMLRQNSFNATQRFENLAFLGRQAKDYNYENNTCGNHCRSYKLIVWAAATEVGCAKAKCYHEPSLRDIYFLACVFNHVYDDLRGRPYEEGEVCSKCPQRIRMSTKSVLQNPTASW</sequence>
<feature type="domain" description="SCP" evidence="2">
    <location>
        <begin position="22"/>
        <end position="160"/>
    </location>
</feature>
<dbReference type="SMART" id="SM00198">
    <property type="entry name" value="SCP"/>
    <property type="match status" value="1"/>
</dbReference>
<dbReference type="SUPFAM" id="SSF55797">
    <property type="entry name" value="PR-1-like"/>
    <property type="match status" value="1"/>
</dbReference>
<dbReference type="CDD" id="cd05380">
    <property type="entry name" value="CAP_euk"/>
    <property type="match status" value="1"/>
</dbReference>
<dbReference type="InterPro" id="IPR014044">
    <property type="entry name" value="CAP_dom"/>
</dbReference>
<reference evidence="3" key="1">
    <citation type="submission" date="2019-11" db="UniProtKB">
        <authorList>
            <consortium name="WormBaseParasite"/>
        </authorList>
    </citation>
    <scope>IDENTIFICATION</scope>
</reference>
<dbReference type="Gene3D" id="3.40.33.10">
    <property type="entry name" value="CAP"/>
    <property type="match status" value="1"/>
</dbReference>
<evidence type="ECO:0000313" key="3">
    <source>
        <dbReference type="WBParaSite" id="MCU_011520-RA"/>
    </source>
</evidence>
<protein>
    <submittedName>
        <fullName evidence="3">SCP domain-containing protein</fullName>
    </submittedName>
</protein>
<dbReference type="AlphaFoldDB" id="A0A5K3FTF2"/>
<dbReference type="InterPro" id="IPR001283">
    <property type="entry name" value="CRISP-related"/>
</dbReference>
<organism evidence="3">
    <name type="scientific">Mesocestoides corti</name>
    <name type="common">Flatworm</name>
    <dbReference type="NCBI Taxonomy" id="53468"/>
    <lineage>
        <taxon>Eukaryota</taxon>
        <taxon>Metazoa</taxon>
        <taxon>Spiralia</taxon>
        <taxon>Lophotrochozoa</taxon>
        <taxon>Platyhelminthes</taxon>
        <taxon>Cestoda</taxon>
        <taxon>Eucestoda</taxon>
        <taxon>Cyclophyllidea</taxon>
        <taxon>Mesocestoididae</taxon>
        <taxon>Mesocestoides</taxon>
    </lineage>
</organism>
<proteinExistence type="predicted"/>
<name>A0A5K3FTF2_MESCO</name>
<feature type="chain" id="PRO_5024429245" evidence="1">
    <location>
        <begin position="17"/>
        <end position="196"/>
    </location>
</feature>